<dbReference type="GO" id="GO:0072345">
    <property type="term" value="F:NAADP-sensitive calcium-release channel activity"/>
    <property type="evidence" value="ECO:0007669"/>
    <property type="project" value="TreeGrafter"/>
</dbReference>
<dbReference type="GO" id="GO:0005886">
    <property type="term" value="C:plasma membrane"/>
    <property type="evidence" value="ECO:0007669"/>
    <property type="project" value="UniProtKB-SubCell"/>
</dbReference>
<evidence type="ECO:0000313" key="17">
    <source>
        <dbReference type="EMBL" id="KAK7101273.1"/>
    </source>
</evidence>
<dbReference type="GO" id="GO:0010008">
    <property type="term" value="C:endosome membrane"/>
    <property type="evidence" value="ECO:0007669"/>
    <property type="project" value="UniProtKB-SubCell"/>
</dbReference>
<evidence type="ECO:0000256" key="1">
    <source>
        <dbReference type="ARBA" id="ARBA00004337"/>
    </source>
</evidence>
<feature type="region of interest" description="Disordered" evidence="13">
    <location>
        <begin position="1"/>
        <end position="40"/>
    </location>
</feature>
<keyword evidence="4" id="KW-1003">Cell membrane</keyword>
<organism evidence="17 18">
    <name type="scientific">Littorina saxatilis</name>
    <dbReference type="NCBI Taxonomy" id="31220"/>
    <lineage>
        <taxon>Eukaryota</taxon>
        <taxon>Metazoa</taxon>
        <taxon>Spiralia</taxon>
        <taxon>Lophotrochozoa</taxon>
        <taxon>Mollusca</taxon>
        <taxon>Gastropoda</taxon>
        <taxon>Caenogastropoda</taxon>
        <taxon>Littorinimorpha</taxon>
        <taxon>Littorinoidea</taxon>
        <taxon>Littorinidae</taxon>
        <taxon>Littorina</taxon>
    </lineage>
</organism>
<comment type="caution">
    <text evidence="17">The sequence shown here is derived from an EMBL/GenBank/DDBJ whole genome shotgun (WGS) entry which is preliminary data.</text>
</comment>
<gene>
    <name evidence="17" type="ORF">V1264_024076</name>
</gene>
<feature type="transmembrane region" description="Helical" evidence="14">
    <location>
        <begin position="644"/>
        <end position="666"/>
    </location>
</feature>
<feature type="domain" description="Mucolipin extracytosolic" evidence="16">
    <location>
        <begin position="233"/>
        <end position="425"/>
    </location>
</feature>
<reference evidence="17 18" key="1">
    <citation type="submission" date="2024-02" db="EMBL/GenBank/DDBJ databases">
        <title>Chromosome-scale genome assembly of the rough periwinkle Littorina saxatilis.</title>
        <authorList>
            <person name="De Jode A."/>
            <person name="Faria R."/>
            <person name="Formenti G."/>
            <person name="Sims Y."/>
            <person name="Smith T.P."/>
            <person name="Tracey A."/>
            <person name="Wood J.M.D."/>
            <person name="Zagrodzka Z.B."/>
            <person name="Johannesson K."/>
            <person name="Butlin R.K."/>
            <person name="Leder E.H."/>
        </authorList>
    </citation>
    <scope>NUCLEOTIDE SEQUENCE [LARGE SCALE GENOMIC DNA]</scope>
    <source>
        <strain evidence="17">Snail1</strain>
        <tissue evidence="17">Muscle</tissue>
    </source>
</reference>
<evidence type="ECO:0000259" key="15">
    <source>
        <dbReference type="Pfam" id="PF08016"/>
    </source>
</evidence>
<sequence>MNPSHFPQVLRGSRSRSPSPVSRRRVHSDVGSPVPEHEFPGLMTVGENLLSVPDVEVGGGRCGRQRSRSDNVVRPSQHTPGRRGVTAELENMANVEVVNGYHSINDNDHTCHLASHGEEEGANDPDPDRIYTTQHCFVDSCPGHCDGMDARSRSRTYGGTEQNPETHDSKKCSGCFTPDQVDQLRRRVKFFFMDPFSKFKARRHLPWKMGLQFLKIVILTIQLVQFGYQRGEVVEFFERSQKALSHLMLKDWDPSYETMPYPPATGTYALYSVDALLDHIDYAWGQYHNLSHRALAYVTLLKDNKTKMDVPIRMCTRFNNYTDFNNGSYLVMSGVGHNCTDLDPLAGPKKYDIRTYLTQHNISIPFKKLLDLTLEFPFKTFHLNLIETHYGPTCYNVNATIKFTNQEQSGQILIALLLHNSERKCVGKIMSLDAKAEELDSQRRSVAVDSVVIIVCSLSTVLCIRSLVRSFKLKRRVEQMFKTRYGKTLSMSDRMEFVNLWYFLLIVNDIFTLAGSAYKIQLETRTVTITSFKYDLCSLMLGLGGLLAWIGCLRYLNFFKTCNILILTLKTAFPNMLRFMVCALTIYFGFMFCGWVVLGPYHIKFRQLSTTSECLYSLVNGDDMFVTFSATVTDNIWVWYFSRAYLYIFISLFIYCVLSLFISVIMDTYETLKEYNEKGFPKTELQKFVEQCHDPIQSGLYRRQHTENKASDFSLIDCLASCCQRRNKHVHDAGERSRLLTRTI</sequence>
<evidence type="ECO:0000259" key="16">
    <source>
        <dbReference type="Pfam" id="PF21381"/>
    </source>
</evidence>
<comment type="subcellular location">
    <subcellularLocation>
        <location evidence="2">Cell membrane</location>
        <topology evidence="2">Multi-pass membrane protein</topology>
    </subcellularLocation>
    <subcellularLocation>
        <location evidence="1">Endosome membrane</location>
        <topology evidence="1">Multi-pass membrane protein</topology>
    </subcellularLocation>
</comment>
<evidence type="ECO:0000256" key="6">
    <source>
        <dbReference type="ARBA" id="ARBA00022753"/>
    </source>
</evidence>
<evidence type="ECO:0000256" key="13">
    <source>
        <dbReference type="SAM" id="MobiDB-lite"/>
    </source>
</evidence>
<keyword evidence="6" id="KW-0967">Endosome</keyword>
<name>A0AAN9B8M5_9CAEN</name>
<dbReference type="FunFam" id="1.10.287.70:FF:000033">
    <property type="entry name" value="Mucolipin 1"/>
    <property type="match status" value="1"/>
</dbReference>
<keyword evidence="10" id="KW-1015">Disulfide bond</keyword>
<dbReference type="Pfam" id="PF08016">
    <property type="entry name" value="PKD_channel"/>
    <property type="match status" value="1"/>
</dbReference>
<evidence type="ECO:0000256" key="4">
    <source>
        <dbReference type="ARBA" id="ARBA00022475"/>
    </source>
</evidence>
<evidence type="ECO:0000256" key="10">
    <source>
        <dbReference type="ARBA" id="ARBA00023157"/>
    </source>
</evidence>
<keyword evidence="11" id="KW-0407">Ion channel</keyword>
<comment type="catalytic activity">
    <reaction evidence="12">
        <text>Ca(2+)(in) = Ca(2+)(out)</text>
        <dbReference type="Rhea" id="RHEA:29671"/>
        <dbReference type="ChEBI" id="CHEBI:29108"/>
    </reaction>
</comment>
<feature type="transmembrane region" description="Helical" evidence="14">
    <location>
        <begin position="577"/>
        <end position="598"/>
    </location>
</feature>
<keyword evidence="3" id="KW-0813">Transport</keyword>
<dbReference type="Proteomes" id="UP001374579">
    <property type="component" value="Unassembled WGS sequence"/>
</dbReference>
<evidence type="ECO:0000256" key="7">
    <source>
        <dbReference type="ARBA" id="ARBA00022989"/>
    </source>
</evidence>
<keyword evidence="5 14" id="KW-0812">Transmembrane</keyword>
<dbReference type="Pfam" id="PF21381">
    <property type="entry name" value="MCLN_ECD"/>
    <property type="match status" value="1"/>
</dbReference>
<feature type="transmembrane region" description="Helical" evidence="14">
    <location>
        <begin position="497"/>
        <end position="518"/>
    </location>
</feature>
<dbReference type="Gene3D" id="1.10.287.70">
    <property type="match status" value="1"/>
</dbReference>
<keyword evidence="18" id="KW-1185">Reference proteome</keyword>
<keyword evidence="7 14" id="KW-1133">Transmembrane helix</keyword>
<evidence type="ECO:0000256" key="5">
    <source>
        <dbReference type="ARBA" id="ARBA00022692"/>
    </source>
</evidence>
<dbReference type="CDD" id="cd21050">
    <property type="entry name" value="ELD_TRPML"/>
    <property type="match status" value="1"/>
</dbReference>
<evidence type="ECO:0000256" key="3">
    <source>
        <dbReference type="ARBA" id="ARBA00022448"/>
    </source>
</evidence>
<protein>
    <submittedName>
        <fullName evidence="17">Uncharacterized protein</fullName>
    </submittedName>
</protein>
<feature type="transmembrane region" description="Helical" evidence="14">
    <location>
        <begin position="446"/>
        <end position="468"/>
    </location>
</feature>
<feature type="region of interest" description="Disordered" evidence="13">
    <location>
        <begin position="59"/>
        <end position="82"/>
    </location>
</feature>
<dbReference type="AlphaFoldDB" id="A0AAN9B8M5"/>
<evidence type="ECO:0000256" key="8">
    <source>
        <dbReference type="ARBA" id="ARBA00023065"/>
    </source>
</evidence>
<feature type="region of interest" description="Disordered" evidence="13">
    <location>
        <begin position="152"/>
        <end position="171"/>
    </location>
</feature>
<dbReference type="PANTHER" id="PTHR12127:SF7">
    <property type="entry name" value="SD02261P"/>
    <property type="match status" value="1"/>
</dbReference>
<evidence type="ECO:0000256" key="2">
    <source>
        <dbReference type="ARBA" id="ARBA00004651"/>
    </source>
</evidence>
<evidence type="ECO:0000256" key="9">
    <source>
        <dbReference type="ARBA" id="ARBA00023136"/>
    </source>
</evidence>
<dbReference type="InterPro" id="IPR013122">
    <property type="entry name" value="PKD1_2_channel"/>
</dbReference>
<evidence type="ECO:0000256" key="11">
    <source>
        <dbReference type="ARBA" id="ARBA00023303"/>
    </source>
</evidence>
<proteinExistence type="predicted"/>
<dbReference type="InterPro" id="IPR049134">
    <property type="entry name" value="MCLN_ECD"/>
</dbReference>
<keyword evidence="8" id="KW-0406">Ion transport</keyword>
<evidence type="ECO:0000256" key="12">
    <source>
        <dbReference type="ARBA" id="ARBA00036634"/>
    </source>
</evidence>
<keyword evidence="9 14" id="KW-0472">Membrane</keyword>
<dbReference type="InterPro" id="IPR039031">
    <property type="entry name" value="Mucolipin"/>
</dbReference>
<evidence type="ECO:0000256" key="14">
    <source>
        <dbReference type="SAM" id="Phobius"/>
    </source>
</evidence>
<evidence type="ECO:0000313" key="18">
    <source>
        <dbReference type="Proteomes" id="UP001374579"/>
    </source>
</evidence>
<feature type="transmembrane region" description="Helical" evidence="14">
    <location>
        <begin position="538"/>
        <end position="556"/>
    </location>
</feature>
<accession>A0AAN9B8M5</accession>
<dbReference type="EMBL" id="JBAMIC010000011">
    <property type="protein sequence ID" value="KAK7101273.1"/>
    <property type="molecule type" value="Genomic_DNA"/>
</dbReference>
<dbReference type="PANTHER" id="PTHR12127">
    <property type="entry name" value="MUCOLIPIN"/>
    <property type="match status" value="1"/>
</dbReference>
<feature type="domain" description="Polycystin cation channel PKD1/PKD2" evidence="15">
    <location>
        <begin position="540"/>
        <end position="671"/>
    </location>
</feature>
<dbReference type="GO" id="GO:0005765">
    <property type="term" value="C:lysosomal membrane"/>
    <property type="evidence" value="ECO:0007669"/>
    <property type="project" value="TreeGrafter"/>
</dbReference>